<evidence type="ECO:0000313" key="1">
    <source>
        <dbReference type="EMBL" id="GAI78724.1"/>
    </source>
</evidence>
<comment type="caution">
    <text evidence="1">The sequence shown here is derived from an EMBL/GenBank/DDBJ whole genome shotgun (WGS) entry which is preliminary data.</text>
</comment>
<dbReference type="Pfam" id="PF13646">
    <property type="entry name" value="HEAT_2"/>
    <property type="match status" value="1"/>
</dbReference>
<name>X1TFA3_9ZZZZ</name>
<sequence>MRKFSADILGLAHSDRAIEGLAKALYDPAENVGVAAAEALGKIQSPKALPHLIAGFKNRDYLKRECAEALGMLNV</sequence>
<protein>
    <recommendedName>
        <fullName evidence="2">HEAT repeat domain-containing protein</fullName>
    </recommendedName>
</protein>
<evidence type="ECO:0008006" key="2">
    <source>
        <dbReference type="Google" id="ProtNLM"/>
    </source>
</evidence>
<dbReference type="AlphaFoldDB" id="X1TFA3"/>
<organism evidence="1">
    <name type="scientific">marine sediment metagenome</name>
    <dbReference type="NCBI Taxonomy" id="412755"/>
    <lineage>
        <taxon>unclassified sequences</taxon>
        <taxon>metagenomes</taxon>
        <taxon>ecological metagenomes</taxon>
    </lineage>
</organism>
<feature type="non-terminal residue" evidence="1">
    <location>
        <position position="75"/>
    </location>
</feature>
<dbReference type="SUPFAM" id="SSF48371">
    <property type="entry name" value="ARM repeat"/>
    <property type="match status" value="1"/>
</dbReference>
<dbReference type="InterPro" id="IPR011989">
    <property type="entry name" value="ARM-like"/>
</dbReference>
<proteinExistence type="predicted"/>
<dbReference type="InterPro" id="IPR016024">
    <property type="entry name" value="ARM-type_fold"/>
</dbReference>
<dbReference type="Gene3D" id="1.25.10.10">
    <property type="entry name" value="Leucine-rich Repeat Variant"/>
    <property type="match status" value="1"/>
</dbReference>
<reference evidence="1" key="1">
    <citation type="journal article" date="2014" name="Front. Microbiol.">
        <title>High frequency of phylogenetically diverse reductive dehalogenase-homologous genes in deep subseafloor sedimentary metagenomes.</title>
        <authorList>
            <person name="Kawai M."/>
            <person name="Futagami T."/>
            <person name="Toyoda A."/>
            <person name="Takaki Y."/>
            <person name="Nishi S."/>
            <person name="Hori S."/>
            <person name="Arai W."/>
            <person name="Tsubouchi T."/>
            <person name="Morono Y."/>
            <person name="Uchiyama I."/>
            <person name="Ito T."/>
            <person name="Fujiyama A."/>
            <person name="Inagaki F."/>
            <person name="Takami H."/>
        </authorList>
    </citation>
    <scope>NUCLEOTIDE SEQUENCE</scope>
    <source>
        <strain evidence="1">Expedition CK06-06</strain>
    </source>
</reference>
<gene>
    <name evidence="1" type="ORF">S12H4_22790</name>
</gene>
<dbReference type="EMBL" id="BARW01011955">
    <property type="protein sequence ID" value="GAI78724.1"/>
    <property type="molecule type" value="Genomic_DNA"/>
</dbReference>
<accession>X1TFA3</accession>